<dbReference type="InterPro" id="IPR010982">
    <property type="entry name" value="Lambda_DNA-bd_dom_sf"/>
</dbReference>
<gene>
    <name evidence="2" type="ORF">A2Z42_04400</name>
</gene>
<evidence type="ECO:0000313" key="3">
    <source>
        <dbReference type="Proteomes" id="UP000176645"/>
    </source>
</evidence>
<dbReference type="Gene3D" id="1.10.260.40">
    <property type="entry name" value="lambda repressor-like DNA-binding domains"/>
    <property type="match status" value="1"/>
</dbReference>
<feature type="domain" description="HTH cro/C1-type" evidence="1">
    <location>
        <begin position="8"/>
        <end position="64"/>
    </location>
</feature>
<dbReference type="PROSITE" id="PS50943">
    <property type="entry name" value="HTH_CROC1"/>
    <property type="match status" value="1"/>
</dbReference>
<dbReference type="EMBL" id="MHCU01000073">
    <property type="protein sequence ID" value="OGY26303.1"/>
    <property type="molecule type" value="Genomic_DNA"/>
</dbReference>
<reference evidence="2 3" key="1">
    <citation type="journal article" date="2016" name="Nat. Commun.">
        <title>Thousands of microbial genomes shed light on interconnected biogeochemical processes in an aquifer system.</title>
        <authorList>
            <person name="Anantharaman K."/>
            <person name="Brown C.T."/>
            <person name="Hug L.A."/>
            <person name="Sharon I."/>
            <person name="Castelle C.J."/>
            <person name="Probst A.J."/>
            <person name="Thomas B.C."/>
            <person name="Singh A."/>
            <person name="Wilkins M.J."/>
            <person name="Karaoz U."/>
            <person name="Brodie E.L."/>
            <person name="Williams K.H."/>
            <person name="Hubbard S.S."/>
            <person name="Banfield J.F."/>
        </authorList>
    </citation>
    <scope>NUCLEOTIDE SEQUENCE [LARGE SCALE GENOMIC DNA]</scope>
</reference>
<name>A0A1G1WF29_9BACT</name>
<dbReference type="CDD" id="cd00093">
    <property type="entry name" value="HTH_XRE"/>
    <property type="match status" value="1"/>
</dbReference>
<proteinExistence type="predicted"/>
<dbReference type="SMART" id="SM00530">
    <property type="entry name" value="HTH_XRE"/>
    <property type="match status" value="1"/>
</dbReference>
<evidence type="ECO:0000313" key="2">
    <source>
        <dbReference type="EMBL" id="OGY26303.1"/>
    </source>
</evidence>
<accession>A0A1G1WF29</accession>
<sequence>MATLGGLIKDFRIQKRISQLEVATKMGWSDTTRLSKIEQGRTSKPTRSVIDRILDALGISESEKNELLLFGGYIPDPTEIKKGINDVSEKIDSWPYPSYLIDFTWRLLYSNVPGTKTFYAPSNQILKKGNANLLEFPFLPDFPLEIYKGEDEDNVAPFTVAQIGQFKIEEHIRSEESWYRKLIGRLMKNETFRQTWAKVTPNTYKKKLVDYEYKIVKGSWTGKKQTLRFHILTSKLISDPRFQLVMYLPVDKETEGFYANKSYLKAQ</sequence>
<dbReference type="SUPFAM" id="SSF47413">
    <property type="entry name" value="lambda repressor-like DNA-binding domains"/>
    <property type="match status" value="1"/>
</dbReference>
<organism evidence="2 3">
    <name type="scientific">Candidatus Woykebacteria bacterium RBG_19FT_COMBO_43_10</name>
    <dbReference type="NCBI Taxonomy" id="1802598"/>
    <lineage>
        <taxon>Bacteria</taxon>
        <taxon>Candidatus Woykeibacteriota</taxon>
    </lineage>
</organism>
<dbReference type="PANTHER" id="PTHR35010">
    <property type="entry name" value="BLL4672 PROTEIN-RELATED"/>
    <property type="match status" value="1"/>
</dbReference>
<comment type="caution">
    <text evidence="2">The sequence shown here is derived from an EMBL/GenBank/DDBJ whole genome shotgun (WGS) entry which is preliminary data.</text>
</comment>
<evidence type="ECO:0000259" key="1">
    <source>
        <dbReference type="PROSITE" id="PS50943"/>
    </source>
</evidence>
<dbReference type="Proteomes" id="UP000176645">
    <property type="component" value="Unassembled WGS sequence"/>
</dbReference>
<dbReference type="Gene3D" id="3.30.450.180">
    <property type="match status" value="1"/>
</dbReference>
<protein>
    <recommendedName>
        <fullName evidence="1">HTH cro/C1-type domain-containing protein</fullName>
    </recommendedName>
</protein>
<dbReference type="Pfam" id="PF13560">
    <property type="entry name" value="HTH_31"/>
    <property type="match status" value="1"/>
</dbReference>
<dbReference type="PANTHER" id="PTHR35010:SF4">
    <property type="entry name" value="BLL5781 PROTEIN"/>
    <property type="match status" value="1"/>
</dbReference>
<dbReference type="GO" id="GO:0003677">
    <property type="term" value="F:DNA binding"/>
    <property type="evidence" value="ECO:0007669"/>
    <property type="project" value="InterPro"/>
</dbReference>
<dbReference type="AlphaFoldDB" id="A0A1G1WF29"/>
<dbReference type="InterPro" id="IPR001387">
    <property type="entry name" value="Cro/C1-type_HTH"/>
</dbReference>